<comment type="function">
    <text evidence="9">Hydrolase that can remove conjugated ubiquitin from proteins and may therefore play an important regulatory role at the level of protein turnover by preventing degradation.</text>
</comment>
<dbReference type="AlphaFoldDB" id="A0A2P6VPS1"/>
<dbReference type="EC" id="3.4.19.12" evidence="9"/>
<dbReference type="Pfam" id="PF21403">
    <property type="entry name" value="OTU1_UBXL"/>
    <property type="match status" value="1"/>
</dbReference>
<feature type="region of interest" description="Disordered" evidence="10">
    <location>
        <begin position="160"/>
        <end position="180"/>
    </location>
</feature>
<dbReference type="InterPro" id="IPR029071">
    <property type="entry name" value="Ubiquitin-like_domsf"/>
</dbReference>
<dbReference type="InterPro" id="IPR048857">
    <property type="entry name" value="OTU1_Ubl"/>
</dbReference>
<evidence type="ECO:0000256" key="8">
    <source>
        <dbReference type="ARBA" id="ARBA00022833"/>
    </source>
</evidence>
<keyword evidence="4" id="KW-0863">Zinc-finger</keyword>
<proteinExistence type="predicted"/>
<dbReference type="InterPro" id="IPR003903">
    <property type="entry name" value="UIM_dom"/>
</dbReference>
<feature type="domain" description="Ubiquitin-like" evidence="11">
    <location>
        <begin position="1"/>
        <end position="76"/>
    </location>
</feature>
<dbReference type="InterPro" id="IPR057766">
    <property type="entry name" value="Znf-C2H2_OTU1-like_C"/>
</dbReference>
<comment type="caution">
    <text evidence="12">The sequence shown here is derived from an EMBL/GenBank/DDBJ whole genome shotgun (WGS) entry which is preliminary data.</text>
</comment>
<keyword evidence="5 9" id="KW-0833">Ubl conjugation pathway</keyword>
<dbReference type="SUPFAM" id="SSF54236">
    <property type="entry name" value="Ubiquitin-like"/>
    <property type="match status" value="1"/>
</dbReference>
<sequence>MALNLRVRGPEGQVTLKVEPSATAAEFRQLLADKTGVPADRQEVRGGFPPKPLQWPADGGATVASLGVQSGDSLTVTALPGSAAAAPGSNGAAPTAAAASNGHPAAALAGLSEDEQLARAIALSMGQALPDLPAAAPPRAAAPPAVVAAAPTLQRRVASPARAHPAGTGTGGGGGAAPTSIRLPDGTAVTRRIIDSDNSCLFNAVGYVTQHSRKLAPQLRQVIADAVLGDPFEWNEAVLGKEPAEYCRWIKDPSKWGGAIELSILSQHLKAEIAAFDIQTKRCDVYGQGAGYCERVMLIYDGLHYDALAVAAFHGAPESQDVTRLPSSGPRCEAVMAGAAALTEAAHKARQFTDTANFTLRCGVCQIGLKGEKEAVEHAKTSGHTNFSEY</sequence>
<dbReference type="EMBL" id="LHPF02000001">
    <property type="protein sequence ID" value="PSC76056.1"/>
    <property type="molecule type" value="Genomic_DNA"/>
</dbReference>
<keyword evidence="2" id="KW-0645">Protease</keyword>
<dbReference type="SUPFAM" id="SSF54001">
    <property type="entry name" value="Cysteine proteinases"/>
    <property type="match status" value="1"/>
</dbReference>
<dbReference type="GO" id="GO:0036503">
    <property type="term" value="P:ERAD pathway"/>
    <property type="evidence" value="ECO:0007669"/>
    <property type="project" value="TreeGrafter"/>
</dbReference>
<keyword evidence="7 9" id="KW-0788">Thiol protease</keyword>
<evidence type="ECO:0000256" key="10">
    <source>
        <dbReference type="SAM" id="MobiDB-lite"/>
    </source>
</evidence>
<dbReference type="Pfam" id="PF02809">
    <property type="entry name" value="UIM"/>
    <property type="match status" value="1"/>
</dbReference>
<evidence type="ECO:0000256" key="6">
    <source>
        <dbReference type="ARBA" id="ARBA00022801"/>
    </source>
</evidence>
<dbReference type="Gene3D" id="3.90.70.80">
    <property type="match status" value="1"/>
</dbReference>
<dbReference type="PANTHER" id="PTHR13312:SF0">
    <property type="entry name" value="UBIQUITIN THIOESTERASE OTU1"/>
    <property type="match status" value="1"/>
</dbReference>
<dbReference type="Gene3D" id="3.10.20.90">
    <property type="entry name" value="Phosphatidylinositol 3-kinase Catalytic Subunit, Chain A, domain 1"/>
    <property type="match status" value="1"/>
</dbReference>
<comment type="subcellular location">
    <subcellularLocation>
        <location evidence="9">Cytoplasm</location>
    </subcellularLocation>
</comment>
<dbReference type="Pfam" id="PF02338">
    <property type="entry name" value="OTU"/>
    <property type="match status" value="1"/>
</dbReference>
<dbReference type="GO" id="GO:0008270">
    <property type="term" value="F:zinc ion binding"/>
    <property type="evidence" value="ECO:0007669"/>
    <property type="project" value="UniProtKB-KW"/>
</dbReference>
<dbReference type="InterPro" id="IPR000626">
    <property type="entry name" value="Ubiquitin-like_dom"/>
</dbReference>
<dbReference type="OrthoDB" id="65596at2759"/>
<accession>A0A2P6VPS1</accession>
<dbReference type="CDD" id="cd17059">
    <property type="entry name" value="Ubl_OTU1"/>
    <property type="match status" value="1"/>
</dbReference>
<evidence type="ECO:0000256" key="1">
    <source>
        <dbReference type="ARBA" id="ARBA00000707"/>
    </source>
</evidence>
<dbReference type="GO" id="GO:0005829">
    <property type="term" value="C:cytosol"/>
    <property type="evidence" value="ECO:0007669"/>
    <property type="project" value="TreeGrafter"/>
</dbReference>
<evidence type="ECO:0000259" key="11">
    <source>
        <dbReference type="PROSITE" id="PS50053"/>
    </source>
</evidence>
<dbReference type="EMBL" id="LHPF02000001">
    <property type="protein sequence ID" value="PSC76057.1"/>
    <property type="molecule type" value="Genomic_DNA"/>
</dbReference>
<dbReference type="GO" id="GO:0016579">
    <property type="term" value="P:protein deubiquitination"/>
    <property type="evidence" value="ECO:0007669"/>
    <property type="project" value="TreeGrafter"/>
</dbReference>
<evidence type="ECO:0000313" key="13">
    <source>
        <dbReference type="Proteomes" id="UP000239649"/>
    </source>
</evidence>
<keyword evidence="13" id="KW-1185">Reference proteome</keyword>
<evidence type="ECO:0000313" key="12">
    <source>
        <dbReference type="EMBL" id="PSC76057.1"/>
    </source>
</evidence>
<evidence type="ECO:0000256" key="3">
    <source>
        <dbReference type="ARBA" id="ARBA00022723"/>
    </source>
</evidence>
<reference evidence="12" key="2">
    <citation type="submission" date="2018-02" db="EMBL/GenBank/DDBJ databases">
        <authorList>
            <person name="Cohen D.B."/>
            <person name="Kent A.D."/>
        </authorList>
    </citation>
    <scope>NUCLEOTIDE SEQUENCE</scope>
    <source>
        <strain evidence="12">SAG 241.80</strain>
    </source>
</reference>
<dbReference type="Pfam" id="PF24560">
    <property type="entry name" value="zf-C2H2_OTU1_C"/>
    <property type="match status" value="1"/>
</dbReference>
<evidence type="ECO:0000256" key="5">
    <source>
        <dbReference type="ARBA" id="ARBA00022786"/>
    </source>
</evidence>
<keyword evidence="6 9" id="KW-0378">Hydrolase</keyword>
<dbReference type="GO" id="GO:0005634">
    <property type="term" value="C:nucleus"/>
    <property type="evidence" value="ECO:0007669"/>
    <property type="project" value="TreeGrafter"/>
</dbReference>
<dbReference type="InterPro" id="IPR038765">
    <property type="entry name" value="Papain-like_cys_pep_sf"/>
</dbReference>
<comment type="catalytic activity">
    <reaction evidence="1 9">
        <text>Thiol-dependent hydrolysis of ester, thioester, amide, peptide and isopeptide bonds formed by the C-terminal Gly of ubiquitin (a 76-residue protein attached to proteins as an intracellular targeting signal).</text>
        <dbReference type="EC" id="3.4.19.12"/>
    </reaction>
</comment>
<organism evidence="12 13">
    <name type="scientific">Micractinium conductrix</name>
    <dbReference type="NCBI Taxonomy" id="554055"/>
    <lineage>
        <taxon>Eukaryota</taxon>
        <taxon>Viridiplantae</taxon>
        <taxon>Chlorophyta</taxon>
        <taxon>core chlorophytes</taxon>
        <taxon>Trebouxiophyceae</taxon>
        <taxon>Chlorellales</taxon>
        <taxon>Chlorellaceae</taxon>
        <taxon>Chlorella clade</taxon>
        <taxon>Micractinium</taxon>
    </lineage>
</organism>
<dbReference type="Proteomes" id="UP000239649">
    <property type="component" value="Unassembled WGS sequence"/>
</dbReference>
<dbReference type="GO" id="GO:0030968">
    <property type="term" value="P:endoplasmic reticulum unfolded protein response"/>
    <property type="evidence" value="ECO:0007669"/>
    <property type="project" value="TreeGrafter"/>
</dbReference>
<dbReference type="GO" id="GO:0004843">
    <property type="term" value="F:cysteine-type deubiquitinase activity"/>
    <property type="evidence" value="ECO:0007669"/>
    <property type="project" value="UniProtKB-UniRule"/>
</dbReference>
<protein>
    <recommendedName>
        <fullName evidence="9">Ubiquitin thioesterase OTU</fullName>
        <ecNumber evidence="9">3.4.19.12</ecNumber>
    </recommendedName>
</protein>
<evidence type="ECO:0000256" key="2">
    <source>
        <dbReference type="ARBA" id="ARBA00022670"/>
    </source>
</evidence>
<evidence type="ECO:0000256" key="9">
    <source>
        <dbReference type="RuleBase" id="RU367104"/>
    </source>
</evidence>
<keyword evidence="8" id="KW-0862">Zinc</keyword>
<dbReference type="PROSITE" id="PS50330">
    <property type="entry name" value="UIM"/>
    <property type="match status" value="1"/>
</dbReference>
<dbReference type="PANTHER" id="PTHR13312">
    <property type="entry name" value="HIV-INDUCED PROTEIN-7-LIKE PROTEASE"/>
    <property type="match status" value="1"/>
</dbReference>
<keyword evidence="9" id="KW-0963">Cytoplasm</keyword>
<name>A0A2P6VPS1_9CHLO</name>
<reference evidence="12 13" key="1">
    <citation type="journal article" date="2018" name="Plant J.">
        <title>Genome sequences of Chlorella sorokiniana UTEX 1602 and Micractinium conductrix SAG 241.80: implications to maltose excretion by a green alga.</title>
        <authorList>
            <person name="Arriola M.B."/>
            <person name="Velmurugan N."/>
            <person name="Zhang Y."/>
            <person name="Plunkett M.H."/>
            <person name="Hondzo H."/>
            <person name="Barney B.M."/>
        </authorList>
    </citation>
    <scope>NUCLEOTIDE SEQUENCE [LARGE SCALE GENOMIC DNA]</scope>
    <source>
        <strain evidence="12 13">SAG 241.80</strain>
    </source>
</reference>
<dbReference type="STRING" id="554055.A0A2P6VPS1"/>
<keyword evidence="3" id="KW-0479">Metal-binding</keyword>
<dbReference type="PROSITE" id="PS50053">
    <property type="entry name" value="UBIQUITIN_2"/>
    <property type="match status" value="1"/>
</dbReference>
<gene>
    <name evidence="12" type="primary">g71</name>
    <name evidence="12" type="ORF">C2E20_0071</name>
</gene>
<dbReference type="CDD" id="cd22793">
    <property type="entry name" value="OTU_plant_OTU1_2-like"/>
    <property type="match status" value="1"/>
</dbReference>
<dbReference type="InterPro" id="IPR003323">
    <property type="entry name" value="OTU_dom"/>
</dbReference>
<evidence type="ECO:0000256" key="7">
    <source>
        <dbReference type="ARBA" id="ARBA00022807"/>
    </source>
</evidence>
<evidence type="ECO:0000256" key="4">
    <source>
        <dbReference type="ARBA" id="ARBA00022771"/>
    </source>
</evidence>